<evidence type="ECO:0000256" key="2">
    <source>
        <dbReference type="ARBA" id="ARBA00018874"/>
    </source>
</evidence>
<dbReference type="OrthoDB" id="10259639at2759"/>
<keyword evidence="3" id="KW-0072">Autophagy</keyword>
<keyword evidence="5" id="KW-1185">Reference proteome</keyword>
<dbReference type="GO" id="GO:0019901">
    <property type="term" value="F:protein kinase binding"/>
    <property type="evidence" value="ECO:0007669"/>
    <property type="project" value="TreeGrafter"/>
</dbReference>
<dbReference type="EMBL" id="KN819364">
    <property type="protein sequence ID" value="KIJ12453.1"/>
    <property type="molecule type" value="Genomic_DNA"/>
</dbReference>
<protein>
    <recommendedName>
        <fullName evidence="2">Autophagy-related protein 101</fullName>
    </recommendedName>
</protein>
<dbReference type="GO" id="GO:0000045">
    <property type="term" value="P:autophagosome assembly"/>
    <property type="evidence" value="ECO:0007669"/>
    <property type="project" value="TreeGrafter"/>
</dbReference>
<evidence type="ECO:0000313" key="5">
    <source>
        <dbReference type="Proteomes" id="UP000053647"/>
    </source>
</evidence>
<dbReference type="InterPro" id="IPR012445">
    <property type="entry name" value="ATG101"/>
</dbReference>
<dbReference type="GO" id="GO:0000407">
    <property type="term" value="C:phagophore assembly site"/>
    <property type="evidence" value="ECO:0007669"/>
    <property type="project" value="TreeGrafter"/>
</dbReference>
<organism evidence="4 5">
    <name type="scientific">Paxillus involutus ATCC 200175</name>
    <dbReference type="NCBI Taxonomy" id="664439"/>
    <lineage>
        <taxon>Eukaryota</taxon>
        <taxon>Fungi</taxon>
        <taxon>Dikarya</taxon>
        <taxon>Basidiomycota</taxon>
        <taxon>Agaricomycotina</taxon>
        <taxon>Agaricomycetes</taxon>
        <taxon>Agaricomycetidae</taxon>
        <taxon>Boletales</taxon>
        <taxon>Paxilineae</taxon>
        <taxon>Paxillaceae</taxon>
        <taxon>Paxillus</taxon>
    </lineage>
</organism>
<name>A0A0C9TPG1_PAXIN</name>
<dbReference type="AlphaFoldDB" id="A0A0C9TPG1"/>
<evidence type="ECO:0000256" key="3">
    <source>
        <dbReference type="ARBA" id="ARBA00023006"/>
    </source>
</evidence>
<evidence type="ECO:0000313" key="4">
    <source>
        <dbReference type="EMBL" id="KIJ12453.1"/>
    </source>
</evidence>
<accession>A0A0C9TPG1</accession>
<comment type="similarity">
    <text evidence="1">Belongs to the ATG101 family.</text>
</comment>
<dbReference type="Pfam" id="PF07855">
    <property type="entry name" value="ATG101"/>
    <property type="match status" value="1"/>
</dbReference>
<dbReference type="PANTHER" id="PTHR13292:SF0">
    <property type="entry name" value="AUTOPHAGY-RELATED PROTEIN 101"/>
    <property type="match status" value="1"/>
</dbReference>
<reference evidence="5" key="2">
    <citation type="submission" date="2015-01" db="EMBL/GenBank/DDBJ databases">
        <title>Evolutionary Origins and Diversification of the Mycorrhizal Mutualists.</title>
        <authorList>
            <consortium name="DOE Joint Genome Institute"/>
            <consortium name="Mycorrhizal Genomics Consortium"/>
            <person name="Kohler A."/>
            <person name="Kuo A."/>
            <person name="Nagy L.G."/>
            <person name="Floudas D."/>
            <person name="Copeland A."/>
            <person name="Barry K.W."/>
            <person name="Cichocki N."/>
            <person name="Veneault-Fourrey C."/>
            <person name="LaButti K."/>
            <person name="Lindquist E.A."/>
            <person name="Lipzen A."/>
            <person name="Lundell T."/>
            <person name="Morin E."/>
            <person name="Murat C."/>
            <person name="Riley R."/>
            <person name="Ohm R."/>
            <person name="Sun H."/>
            <person name="Tunlid A."/>
            <person name="Henrissat B."/>
            <person name="Grigoriev I.V."/>
            <person name="Hibbett D.S."/>
            <person name="Martin F."/>
        </authorList>
    </citation>
    <scope>NUCLEOTIDE SEQUENCE [LARGE SCALE GENOMIC DNA]</scope>
    <source>
        <strain evidence="5">ATCC 200175</strain>
    </source>
</reference>
<gene>
    <name evidence="4" type="ORF">PAXINDRAFT_171242</name>
</gene>
<dbReference type="HOGENOM" id="CLU_069661_1_1_1"/>
<sequence length="184" mass="20697">MNTTFPTVSIDVVLERRSAKEVLHAILHSILFHRLFGTVKPQTFEVLDVTMPGVADSEMEQLVNEKVDAFWKGIESGTNKRGQILVTFSEKKPKKSWFQVYVGEEDVPWEQWIVNAELRQPKSDRDRQEFTNTLSATLTKALQVMLTHTSSEEGRTAVPLITNATGISPFPVRITVKVDGVEVG</sequence>
<dbReference type="GO" id="GO:1990316">
    <property type="term" value="C:Atg1/ULK1 kinase complex"/>
    <property type="evidence" value="ECO:0007669"/>
    <property type="project" value="TreeGrafter"/>
</dbReference>
<dbReference type="Proteomes" id="UP000053647">
    <property type="component" value="Unassembled WGS sequence"/>
</dbReference>
<dbReference type="PANTHER" id="PTHR13292">
    <property type="entry name" value="AUTOPHAGY-RELATED PROTEIN 101"/>
    <property type="match status" value="1"/>
</dbReference>
<evidence type="ECO:0000256" key="1">
    <source>
        <dbReference type="ARBA" id="ARBA00007130"/>
    </source>
</evidence>
<proteinExistence type="inferred from homology"/>
<reference evidence="4 5" key="1">
    <citation type="submission" date="2014-06" db="EMBL/GenBank/DDBJ databases">
        <authorList>
            <consortium name="DOE Joint Genome Institute"/>
            <person name="Kuo A."/>
            <person name="Kohler A."/>
            <person name="Nagy L.G."/>
            <person name="Floudas D."/>
            <person name="Copeland A."/>
            <person name="Barry K.W."/>
            <person name="Cichocki N."/>
            <person name="Veneault-Fourrey C."/>
            <person name="LaButti K."/>
            <person name="Lindquist E.A."/>
            <person name="Lipzen A."/>
            <person name="Lundell T."/>
            <person name="Morin E."/>
            <person name="Murat C."/>
            <person name="Sun H."/>
            <person name="Tunlid A."/>
            <person name="Henrissat B."/>
            <person name="Grigoriev I.V."/>
            <person name="Hibbett D.S."/>
            <person name="Martin F."/>
            <person name="Nordberg H.P."/>
            <person name="Cantor M.N."/>
            <person name="Hua S.X."/>
        </authorList>
    </citation>
    <scope>NUCLEOTIDE SEQUENCE [LARGE SCALE GENOMIC DNA]</scope>
    <source>
        <strain evidence="4 5">ATCC 200175</strain>
    </source>
</reference>